<accession>A0A3L7IYV5</accession>
<dbReference type="InterPro" id="IPR051393">
    <property type="entry name" value="ABC_transporter_permease"/>
</dbReference>
<dbReference type="OrthoDB" id="145927at2"/>
<keyword evidence="11" id="KW-1185">Reference proteome</keyword>
<protein>
    <submittedName>
        <fullName evidence="10">Sugar ABC transporter permease</fullName>
    </submittedName>
</protein>
<dbReference type="CDD" id="cd06261">
    <property type="entry name" value="TM_PBP2"/>
    <property type="match status" value="1"/>
</dbReference>
<feature type="compositionally biased region" description="Low complexity" evidence="8">
    <location>
        <begin position="16"/>
        <end position="30"/>
    </location>
</feature>
<dbReference type="InterPro" id="IPR035906">
    <property type="entry name" value="MetI-like_sf"/>
</dbReference>
<dbReference type="EMBL" id="RCWJ01000003">
    <property type="protein sequence ID" value="RLQ82701.1"/>
    <property type="molecule type" value="Genomic_DNA"/>
</dbReference>
<keyword evidence="3" id="KW-1003">Cell membrane</keyword>
<evidence type="ECO:0000313" key="11">
    <source>
        <dbReference type="Proteomes" id="UP000282460"/>
    </source>
</evidence>
<feature type="transmembrane region" description="Helical" evidence="7">
    <location>
        <begin position="292"/>
        <end position="313"/>
    </location>
</feature>
<evidence type="ECO:0000259" key="9">
    <source>
        <dbReference type="PROSITE" id="PS50928"/>
    </source>
</evidence>
<evidence type="ECO:0000256" key="6">
    <source>
        <dbReference type="ARBA" id="ARBA00023136"/>
    </source>
</evidence>
<dbReference type="Pfam" id="PF00528">
    <property type="entry name" value="BPD_transp_1"/>
    <property type="match status" value="1"/>
</dbReference>
<evidence type="ECO:0000256" key="5">
    <source>
        <dbReference type="ARBA" id="ARBA00022989"/>
    </source>
</evidence>
<keyword evidence="5 7" id="KW-1133">Transmembrane helix</keyword>
<evidence type="ECO:0000256" key="2">
    <source>
        <dbReference type="ARBA" id="ARBA00022448"/>
    </source>
</evidence>
<keyword evidence="6 7" id="KW-0472">Membrane</keyword>
<dbReference type="Gene3D" id="1.10.3720.10">
    <property type="entry name" value="MetI-like"/>
    <property type="match status" value="1"/>
</dbReference>
<evidence type="ECO:0000256" key="7">
    <source>
        <dbReference type="RuleBase" id="RU363032"/>
    </source>
</evidence>
<feature type="domain" description="ABC transmembrane type-1" evidence="9">
    <location>
        <begin position="99"/>
        <end position="313"/>
    </location>
</feature>
<feature type="transmembrane region" description="Helical" evidence="7">
    <location>
        <begin position="40"/>
        <end position="62"/>
    </location>
</feature>
<feature type="transmembrane region" description="Helical" evidence="7">
    <location>
        <begin position="138"/>
        <end position="158"/>
    </location>
</feature>
<evidence type="ECO:0000256" key="8">
    <source>
        <dbReference type="SAM" id="MobiDB-lite"/>
    </source>
</evidence>
<keyword evidence="2 7" id="KW-0813">Transport</keyword>
<organism evidence="10 11">
    <name type="scientific">Mycetocola zhadangensis</name>
    <dbReference type="NCBI Taxonomy" id="1164595"/>
    <lineage>
        <taxon>Bacteria</taxon>
        <taxon>Bacillati</taxon>
        <taxon>Actinomycetota</taxon>
        <taxon>Actinomycetes</taxon>
        <taxon>Micrococcales</taxon>
        <taxon>Microbacteriaceae</taxon>
        <taxon>Mycetocola</taxon>
    </lineage>
</organism>
<keyword evidence="4 7" id="KW-0812">Transmembrane</keyword>
<sequence>MAVTNTAPAALVREPAGAAGTARRSPATPARRSRKRRDRLAALAFIGPAFVAYGLFIAAPWAHSVWISLFEWDGIGPSTWVGLDNYVKVLTDPELVGALRNGIGLIFFYTVLPIGLGLVLAALFAAAPGRASGWLRTLLFLPQIMPLVAVGVIWRYLYSGDGPVNQVLEVFGLGAVTRAWLGDFDTAFLAVGIVGTWVTTGLCTLLLFTGMQKIDRSLYEAAQLDRCGPVRQFLHVTIPGVRAEIVVATTVTIIAALASFDVIFVTTGGGPGTATIVPGVLIYRLVFTSNQVGLACALATVLSVLIMVIVAVIGRIGKERS</sequence>
<feature type="region of interest" description="Disordered" evidence="8">
    <location>
        <begin position="16"/>
        <end position="35"/>
    </location>
</feature>
<dbReference type="RefSeq" id="WP_121660003.1">
    <property type="nucleotide sequence ID" value="NZ_BMEK01000003.1"/>
</dbReference>
<dbReference type="GO" id="GO:0055085">
    <property type="term" value="P:transmembrane transport"/>
    <property type="evidence" value="ECO:0007669"/>
    <property type="project" value="InterPro"/>
</dbReference>
<evidence type="ECO:0000256" key="3">
    <source>
        <dbReference type="ARBA" id="ARBA00022475"/>
    </source>
</evidence>
<dbReference type="InterPro" id="IPR000515">
    <property type="entry name" value="MetI-like"/>
</dbReference>
<dbReference type="SUPFAM" id="SSF161098">
    <property type="entry name" value="MetI-like"/>
    <property type="match status" value="1"/>
</dbReference>
<comment type="similarity">
    <text evidence="7">Belongs to the binding-protein-dependent transport system permease family.</text>
</comment>
<proteinExistence type="inferred from homology"/>
<dbReference type="AlphaFoldDB" id="A0A3L7IYV5"/>
<evidence type="ECO:0000256" key="4">
    <source>
        <dbReference type="ARBA" id="ARBA00022692"/>
    </source>
</evidence>
<dbReference type="PANTHER" id="PTHR30193">
    <property type="entry name" value="ABC TRANSPORTER PERMEASE PROTEIN"/>
    <property type="match status" value="1"/>
</dbReference>
<reference evidence="10 11" key="1">
    <citation type="submission" date="2018-10" db="EMBL/GenBank/DDBJ databases">
        <authorList>
            <person name="Li J."/>
        </authorList>
    </citation>
    <scope>NUCLEOTIDE SEQUENCE [LARGE SCALE GENOMIC DNA]</scope>
    <source>
        <strain evidence="10 11">ZD1-4</strain>
    </source>
</reference>
<evidence type="ECO:0000256" key="1">
    <source>
        <dbReference type="ARBA" id="ARBA00004651"/>
    </source>
</evidence>
<dbReference type="PANTHER" id="PTHR30193:SF41">
    <property type="entry name" value="DIACETYLCHITOBIOSE UPTAKE SYSTEM PERMEASE PROTEIN NGCF"/>
    <property type="match status" value="1"/>
</dbReference>
<comment type="subcellular location">
    <subcellularLocation>
        <location evidence="1 7">Cell membrane</location>
        <topology evidence="1 7">Multi-pass membrane protein</topology>
    </subcellularLocation>
</comment>
<name>A0A3L7IYV5_9MICO</name>
<dbReference type="PROSITE" id="PS50928">
    <property type="entry name" value="ABC_TM1"/>
    <property type="match status" value="1"/>
</dbReference>
<dbReference type="Proteomes" id="UP000282460">
    <property type="component" value="Unassembled WGS sequence"/>
</dbReference>
<evidence type="ECO:0000313" key="10">
    <source>
        <dbReference type="EMBL" id="RLQ82701.1"/>
    </source>
</evidence>
<feature type="transmembrane region" description="Helical" evidence="7">
    <location>
        <begin position="245"/>
        <end position="265"/>
    </location>
</feature>
<feature type="transmembrane region" description="Helical" evidence="7">
    <location>
        <begin position="103"/>
        <end position="126"/>
    </location>
</feature>
<comment type="caution">
    <text evidence="10">The sequence shown here is derived from an EMBL/GenBank/DDBJ whole genome shotgun (WGS) entry which is preliminary data.</text>
</comment>
<gene>
    <name evidence="10" type="ORF">D9V28_12160</name>
</gene>
<feature type="transmembrane region" description="Helical" evidence="7">
    <location>
        <begin position="187"/>
        <end position="208"/>
    </location>
</feature>
<dbReference type="GO" id="GO:0005886">
    <property type="term" value="C:plasma membrane"/>
    <property type="evidence" value="ECO:0007669"/>
    <property type="project" value="UniProtKB-SubCell"/>
</dbReference>